<evidence type="ECO:0000313" key="3">
    <source>
        <dbReference type="EMBL" id="GAH28184.1"/>
    </source>
</evidence>
<protein>
    <recommendedName>
        <fullName evidence="2">LiaI-LiaF-like transmembrane region domain-containing protein</fullName>
    </recommendedName>
</protein>
<feature type="non-terminal residue" evidence="3">
    <location>
        <position position="1"/>
    </location>
</feature>
<dbReference type="Pfam" id="PF18917">
    <property type="entry name" value="LiaI-LiaF-like_TM1"/>
    <property type="match status" value="1"/>
</dbReference>
<evidence type="ECO:0000259" key="2">
    <source>
        <dbReference type="Pfam" id="PF18917"/>
    </source>
</evidence>
<dbReference type="AlphaFoldDB" id="X1FFL5"/>
<comment type="caution">
    <text evidence="3">The sequence shown here is derived from an EMBL/GenBank/DDBJ whole genome shotgun (WGS) entry which is preliminary data.</text>
</comment>
<name>X1FFL5_9ZZZZ</name>
<keyword evidence="1" id="KW-1133">Transmembrane helix</keyword>
<keyword evidence="1" id="KW-0812">Transmembrane</keyword>
<dbReference type="InterPro" id="IPR043726">
    <property type="entry name" value="LiaI-LiaF-like_TM1"/>
</dbReference>
<organism evidence="3">
    <name type="scientific">marine sediment metagenome</name>
    <dbReference type="NCBI Taxonomy" id="412755"/>
    <lineage>
        <taxon>unclassified sequences</taxon>
        <taxon>metagenomes</taxon>
        <taxon>ecological metagenomes</taxon>
    </lineage>
</organism>
<feature type="transmembrane region" description="Helical" evidence="1">
    <location>
        <begin position="29"/>
        <end position="49"/>
    </location>
</feature>
<reference evidence="3" key="1">
    <citation type="journal article" date="2014" name="Front. Microbiol.">
        <title>High frequency of phylogenetically diverse reductive dehalogenase-homologous genes in deep subseafloor sedimentary metagenomes.</title>
        <authorList>
            <person name="Kawai M."/>
            <person name="Futagami T."/>
            <person name="Toyoda A."/>
            <person name="Takaki Y."/>
            <person name="Nishi S."/>
            <person name="Hori S."/>
            <person name="Arai W."/>
            <person name="Tsubouchi T."/>
            <person name="Morono Y."/>
            <person name="Uchiyama I."/>
            <person name="Ito T."/>
            <person name="Fujiyama A."/>
            <person name="Inagaki F."/>
            <person name="Takami H."/>
        </authorList>
    </citation>
    <scope>NUCLEOTIDE SEQUENCE</scope>
    <source>
        <strain evidence="3">Expedition CK06-06</strain>
    </source>
</reference>
<feature type="domain" description="LiaI-LiaF-like transmembrane region" evidence="2">
    <location>
        <begin position="2"/>
        <end position="42"/>
    </location>
</feature>
<keyword evidence="1" id="KW-0472">Membrane</keyword>
<sequence length="53" mass="5887">LLGAVIIIVGLLYVMGQFFGWTIDVWETLWPLVLVIIGVLILTGAVYGLSRKR</sequence>
<proteinExistence type="predicted"/>
<accession>X1FFL5</accession>
<evidence type="ECO:0000256" key="1">
    <source>
        <dbReference type="SAM" id="Phobius"/>
    </source>
</evidence>
<feature type="transmembrane region" description="Helical" evidence="1">
    <location>
        <begin position="5"/>
        <end position="23"/>
    </location>
</feature>
<dbReference type="EMBL" id="BART01041694">
    <property type="protein sequence ID" value="GAH28184.1"/>
    <property type="molecule type" value="Genomic_DNA"/>
</dbReference>
<gene>
    <name evidence="3" type="ORF">S01H4_66895</name>
</gene>